<reference evidence="2 3" key="1">
    <citation type="submission" date="2018-10" db="EMBL/GenBank/DDBJ databases">
        <title>Isolation from cow dung.</title>
        <authorList>
            <person name="Ling L."/>
        </authorList>
    </citation>
    <scope>NUCLEOTIDE SEQUENCE [LARGE SCALE GENOMIC DNA]</scope>
    <source>
        <strain evidence="2 3">NEAU-LL90</strain>
    </source>
</reference>
<proteinExistence type="predicted"/>
<name>A0A3M2L915_9NOCA</name>
<gene>
    <name evidence="2" type="ORF">EBN03_06425</name>
</gene>
<dbReference type="AlphaFoldDB" id="A0A3M2L915"/>
<sequence>MRRDHFGPRIGALAVLAGSAWILLVTATAPSAAAASTLTCASEAGQDLTLISGSAGCRAAVDDSGHARALSYDGIGYARAGSGGSAVGVGTGGGIGASHGSSGLALAFALGPDAYAFTDRGTDTGGGTTVSVAFAGSRAQEVPAGHRAVCLGTAAVVWDFATGYGCLATPLGLWCPAPTSELGTGAVPDTTPADFWATTEPRAADSGTVAP</sequence>
<keyword evidence="3" id="KW-1185">Reference proteome</keyword>
<dbReference type="Pfam" id="PF20550">
    <property type="entry name" value="DUF6764"/>
    <property type="match status" value="1"/>
</dbReference>
<protein>
    <recommendedName>
        <fullName evidence="4">Protein kinase</fullName>
    </recommendedName>
</protein>
<evidence type="ECO:0000313" key="2">
    <source>
        <dbReference type="EMBL" id="RMI34069.1"/>
    </source>
</evidence>
<dbReference type="InterPro" id="IPR046652">
    <property type="entry name" value="DUF6764"/>
</dbReference>
<dbReference type="EMBL" id="RFFH01000002">
    <property type="protein sequence ID" value="RMI34069.1"/>
    <property type="molecule type" value="Genomic_DNA"/>
</dbReference>
<evidence type="ECO:0000256" key="1">
    <source>
        <dbReference type="SAM" id="MobiDB-lite"/>
    </source>
</evidence>
<comment type="caution">
    <text evidence="2">The sequence shown here is derived from an EMBL/GenBank/DDBJ whole genome shotgun (WGS) entry which is preliminary data.</text>
</comment>
<dbReference type="RefSeq" id="WP_122186995.1">
    <property type="nucleotide sequence ID" value="NZ_RFFH01000002.1"/>
</dbReference>
<dbReference type="OrthoDB" id="4570582at2"/>
<evidence type="ECO:0008006" key="4">
    <source>
        <dbReference type="Google" id="ProtNLM"/>
    </source>
</evidence>
<feature type="region of interest" description="Disordered" evidence="1">
    <location>
        <begin position="185"/>
        <end position="211"/>
    </location>
</feature>
<accession>A0A3M2L915</accession>
<organism evidence="2 3">
    <name type="scientific">Nocardia stercoris</name>
    <dbReference type="NCBI Taxonomy" id="2483361"/>
    <lineage>
        <taxon>Bacteria</taxon>
        <taxon>Bacillati</taxon>
        <taxon>Actinomycetota</taxon>
        <taxon>Actinomycetes</taxon>
        <taxon>Mycobacteriales</taxon>
        <taxon>Nocardiaceae</taxon>
        <taxon>Nocardia</taxon>
    </lineage>
</organism>
<evidence type="ECO:0000313" key="3">
    <source>
        <dbReference type="Proteomes" id="UP000279275"/>
    </source>
</evidence>
<dbReference type="Proteomes" id="UP000279275">
    <property type="component" value="Unassembled WGS sequence"/>
</dbReference>